<name>A0ABS5B5A2_9STRE</name>
<comment type="caution">
    <text evidence="2">The sequence shown here is derived from an EMBL/GenBank/DDBJ whole genome shotgun (WGS) entry which is preliminary data.</text>
</comment>
<dbReference type="InterPro" id="IPR023635">
    <property type="entry name" value="Peptide_deformylase"/>
</dbReference>
<evidence type="ECO:0000313" key="2">
    <source>
        <dbReference type="EMBL" id="MBP2624009.1"/>
    </source>
</evidence>
<organism evidence="2 3">
    <name type="scientific">Streptococcus oricebi</name>
    <dbReference type="NCBI Taxonomy" id="1547447"/>
    <lineage>
        <taxon>Bacteria</taxon>
        <taxon>Bacillati</taxon>
        <taxon>Bacillota</taxon>
        <taxon>Bacilli</taxon>
        <taxon>Lactobacillales</taxon>
        <taxon>Streptococcaceae</taxon>
        <taxon>Streptococcus</taxon>
    </lineage>
</organism>
<evidence type="ECO:0000313" key="3">
    <source>
        <dbReference type="Proteomes" id="UP001519296"/>
    </source>
</evidence>
<dbReference type="PIRSF" id="PIRSF004749">
    <property type="entry name" value="Pep_def"/>
    <property type="match status" value="1"/>
</dbReference>
<comment type="similarity">
    <text evidence="1">Belongs to the polypeptide deformylase family.</text>
</comment>
<dbReference type="NCBIfam" id="NF006670">
    <property type="entry name" value="PRK09218.1"/>
    <property type="match status" value="1"/>
</dbReference>
<sequence>MIKPIVKDVLFLQQKSQEASPADLSVGQDLLDTLRAHQDDCVGLAANMIGVKKRIIIISLGGLPLVMYNPRLKKKAQPYQAEESCLSLTGSRKTTRYTEIEVDYLDASWQKRTLTLKDFPAQICQHELDHLEGILI</sequence>
<dbReference type="Proteomes" id="UP001519296">
    <property type="component" value="Unassembled WGS sequence"/>
</dbReference>
<dbReference type="PRINTS" id="PR01576">
    <property type="entry name" value="PDEFORMYLASE"/>
</dbReference>
<dbReference type="SUPFAM" id="SSF56420">
    <property type="entry name" value="Peptide deformylase"/>
    <property type="match status" value="1"/>
</dbReference>
<proteinExistence type="inferred from homology"/>
<accession>A0ABS5B5A2</accession>
<protein>
    <submittedName>
        <fullName evidence="2">Peptide deformylase</fullName>
    </submittedName>
</protein>
<evidence type="ECO:0000256" key="1">
    <source>
        <dbReference type="ARBA" id="ARBA00010759"/>
    </source>
</evidence>
<dbReference type="PANTHER" id="PTHR10458:SF22">
    <property type="entry name" value="PEPTIDE DEFORMYLASE"/>
    <property type="match status" value="1"/>
</dbReference>
<dbReference type="CDD" id="cd00487">
    <property type="entry name" value="Pep_deformylase"/>
    <property type="match status" value="1"/>
</dbReference>
<dbReference type="InterPro" id="IPR036821">
    <property type="entry name" value="Peptide_deformylase_sf"/>
</dbReference>
<gene>
    <name evidence="2" type="ORF">C4K46_08665</name>
</gene>
<dbReference type="Pfam" id="PF01327">
    <property type="entry name" value="Pep_deformylase"/>
    <property type="match status" value="1"/>
</dbReference>
<keyword evidence="3" id="KW-1185">Reference proteome</keyword>
<reference evidence="2 3" key="1">
    <citation type="submission" date="2018-02" db="EMBL/GenBank/DDBJ databases">
        <title>Draft genome sequence of Streptococcus oricebi CCUG 70868T type strain.</title>
        <authorList>
            <person name="Mendez V."/>
            <person name="Salva-Serra F."/>
            <person name="Jaen-Luchoro D."/>
            <person name="Gonzales-Siles L."/>
            <person name="Karlsson R."/>
            <person name="Engstrom-Jakobsson H."/>
            <person name="Busquets A."/>
            <person name="Gomila M."/>
            <person name="Pineiro-Iglesias B."/>
            <person name="Bennasar-Figueras A."/>
            <person name="Seeger M."/>
            <person name="Moore E."/>
        </authorList>
    </citation>
    <scope>NUCLEOTIDE SEQUENCE [LARGE SCALE GENOMIC DNA]</scope>
    <source>
        <strain evidence="2 3">CCUG 70868</strain>
    </source>
</reference>
<dbReference type="RefSeq" id="WP_209628578.1">
    <property type="nucleotide sequence ID" value="NZ_PRDG01000005.1"/>
</dbReference>
<dbReference type="PANTHER" id="PTHR10458">
    <property type="entry name" value="PEPTIDE DEFORMYLASE"/>
    <property type="match status" value="1"/>
</dbReference>
<dbReference type="Gene3D" id="3.90.45.10">
    <property type="entry name" value="Peptide deformylase"/>
    <property type="match status" value="1"/>
</dbReference>
<dbReference type="EMBL" id="PRDG01000005">
    <property type="protein sequence ID" value="MBP2624009.1"/>
    <property type="molecule type" value="Genomic_DNA"/>
</dbReference>